<dbReference type="Proteomes" id="UP000001555">
    <property type="component" value="Unassembled WGS sequence"/>
</dbReference>
<name>B7P180_IXOSC</name>
<reference evidence="2 4" key="1">
    <citation type="submission" date="2008-03" db="EMBL/GenBank/DDBJ databases">
        <title>Annotation of Ixodes scapularis.</title>
        <authorList>
            <consortium name="Ixodes scapularis Genome Project Consortium"/>
            <person name="Caler E."/>
            <person name="Hannick L.I."/>
            <person name="Bidwell S."/>
            <person name="Joardar V."/>
            <person name="Thiagarajan M."/>
            <person name="Amedeo P."/>
            <person name="Galinsky K.J."/>
            <person name="Schobel S."/>
            <person name="Inman J."/>
            <person name="Hostetler J."/>
            <person name="Miller J."/>
            <person name="Hammond M."/>
            <person name="Megy K."/>
            <person name="Lawson D."/>
            <person name="Kodira C."/>
            <person name="Sutton G."/>
            <person name="Meyer J."/>
            <person name="Hill C.A."/>
            <person name="Birren B."/>
            <person name="Nene V."/>
            <person name="Collins F."/>
            <person name="Alarcon-Chaidez F."/>
            <person name="Wikel S."/>
            <person name="Strausberg R."/>
        </authorList>
    </citation>
    <scope>NUCLEOTIDE SEQUENCE [LARGE SCALE GENOMIC DNA]</scope>
    <source>
        <strain evidence="4">Wikel</strain>
        <strain evidence="2">Wikel colony</strain>
    </source>
</reference>
<organism>
    <name type="scientific">Ixodes scapularis</name>
    <name type="common">Black-legged tick</name>
    <name type="synonym">Deer tick</name>
    <dbReference type="NCBI Taxonomy" id="6945"/>
    <lineage>
        <taxon>Eukaryota</taxon>
        <taxon>Metazoa</taxon>
        <taxon>Ecdysozoa</taxon>
        <taxon>Arthropoda</taxon>
        <taxon>Chelicerata</taxon>
        <taxon>Arachnida</taxon>
        <taxon>Acari</taxon>
        <taxon>Parasitiformes</taxon>
        <taxon>Ixodida</taxon>
        <taxon>Ixodoidea</taxon>
        <taxon>Ixodidae</taxon>
        <taxon>Ixodinae</taxon>
        <taxon>Ixodes</taxon>
    </lineage>
</organism>
<keyword evidence="4" id="KW-1185">Reference proteome</keyword>
<evidence type="ECO:0000313" key="4">
    <source>
        <dbReference type="Proteomes" id="UP000001555"/>
    </source>
</evidence>
<evidence type="ECO:0000313" key="2">
    <source>
        <dbReference type="EMBL" id="EEC00352.1"/>
    </source>
</evidence>
<dbReference type="InParanoid" id="B7P180"/>
<proteinExistence type="predicted"/>
<accession>B7P180</accession>
<evidence type="ECO:0000313" key="3">
    <source>
        <dbReference type="EnsemblMetazoa" id="ISCW015746-PA"/>
    </source>
</evidence>
<dbReference type="AlphaFoldDB" id="B7P180"/>
<dbReference type="VEuPathDB" id="VectorBase:ISCW015746"/>
<dbReference type="PaxDb" id="6945-B7P180"/>
<feature type="region of interest" description="Disordered" evidence="1">
    <location>
        <begin position="1"/>
        <end position="26"/>
    </location>
</feature>
<dbReference type="EMBL" id="DS615078">
    <property type="protein sequence ID" value="EEC00352.1"/>
    <property type="molecule type" value="Genomic_DNA"/>
</dbReference>
<dbReference type="EnsemblMetazoa" id="ISCW015746-RA">
    <property type="protein sequence ID" value="ISCW015746-PA"/>
    <property type="gene ID" value="ISCW015746"/>
</dbReference>
<dbReference type="HOGENOM" id="CLU_3002409_0_0_1"/>
<reference evidence="3" key="2">
    <citation type="submission" date="2020-05" db="UniProtKB">
        <authorList>
            <consortium name="EnsemblMetazoa"/>
        </authorList>
    </citation>
    <scope>IDENTIFICATION</scope>
    <source>
        <strain evidence="3">wikel</strain>
    </source>
</reference>
<feature type="non-terminal residue" evidence="2">
    <location>
        <position position="1"/>
    </location>
</feature>
<sequence length="57" mass="6322">NAGRSSPAHPDHLPHPRDRWRRGNASSGHVLRPVRLLVSVPGEPPRILPLLAAFRHP</sequence>
<dbReference type="VEuPathDB" id="VectorBase:ISCI015746"/>
<evidence type="ECO:0000256" key="1">
    <source>
        <dbReference type="SAM" id="MobiDB-lite"/>
    </source>
</evidence>
<dbReference type="EMBL" id="ABJB011066333">
    <property type="status" value="NOT_ANNOTATED_CDS"/>
    <property type="molecule type" value="Genomic_DNA"/>
</dbReference>
<feature type="non-terminal residue" evidence="2">
    <location>
        <position position="57"/>
    </location>
</feature>
<gene>
    <name evidence="2" type="ORF">IscW_ISCW015746</name>
</gene>
<protein>
    <submittedName>
        <fullName evidence="2 3">Uncharacterized protein</fullName>
    </submittedName>
</protein>